<comment type="caution">
    <text evidence="5">The sequence shown here is derived from an EMBL/GenBank/DDBJ whole genome shotgun (WGS) entry which is preliminary data.</text>
</comment>
<dbReference type="PANTHER" id="PTHR33620">
    <property type="entry name" value="UREASE ACCESSORY PROTEIN F"/>
    <property type="match status" value="1"/>
</dbReference>
<gene>
    <name evidence="5" type="ORF">Aspvir_003721</name>
</gene>
<dbReference type="HAMAP" id="MF_01385">
    <property type="entry name" value="UreF"/>
    <property type="match status" value="1"/>
</dbReference>
<dbReference type="Gene3D" id="1.10.4190.10">
    <property type="entry name" value="Urease accessory protein UreF"/>
    <property type="match status" value="1"/>
</dbReference>
<dbReference type="InterPro" id="IPR002639">
    <property type="entry name" value="UreF"/>
</dbReference>
<organism evidence="5 6">
    <name type="scientific">Aspergillus viridinutans</name>
    <dbReference type="NCBI Taxonomy" id="75553"/>
    <lineage>
        <taxon>Eukaryota</taxon>
        <taxon>Fungi</taxon>
        <taxon>Dikarya</taxon>
        <taxon>Ascomycota</taxon>
        <taxon>Pezizomycotina</taxon>
        <taxon>Eurotiomycetes</taxon>
        <taxon>Eurotiomycetidae</taxon>
        <taxon>Eurotiales</taxon>
        <taxon>Aspergillaceae</taxon>
        <taxon>Aspergillus</taxon>
        <taxon>Aspergillus subgen. Fumigati</taxon>
    </lineage>
</organism>
<dbReference type="AlphaFoldDB" id="A0A9P3BND9"/>
<dbReference type="PANTHER" id="PTHR33620:SF1">
    <property type="entry name" value="UREASE ACCESSORY PROTEIN F"/>
    <property type="match status" value="1"/>
</dbReference>
<evidence type="ECO:0000256" key="2">
    <source>
        <dbReference type="ARBA" id="ARBA00023186"/>
    </source>
</evidence>
<name>A0A9P3BND9_ASPVI</name>
<dbReference type="GO" id="GO:0016151">
    <property type="term" value="F:nickel cation binding"/>
    <property type="evidence" value="ECO:0007669"/>
    <property type="project" value="InterPro"/>
</dbReference>
<protein>
    <recommendedName>
        <fullName evidence="7">Urease accessory protein UreF</fullName>
    </recommendedName>
</protein>
<reference evidence="5 6" key="1">
    <citation type="submission" date="2021-02" db="EMBL/GenBank/DDBJ databases">
        <title>Pan-genome distribution and transcriptional activeness of fungal secondary metabolism genes in Aspergillus section Fumigati.</title>
        <authorList>
            <person name="Takahashi H."/>
            <person name="Umemura M."/>
            <person name="Ninomiya A."/>
            <person name="Kusuya Y."/>
            <person name="Urayama S."/>
            <person name="Shimizu M."/>
            <person name="Watanabe A."/>
            <person name="Kamei K."/>
            <person name="Yaguchi T."/>
            <person name="Hagiwara D."/>
        </authorList>
    </citation>
    <scope>NUCLEOTIDE SEQUENCE [LARGE SCALE GENOMIC DNA]</scope>
    <source>
        <strain evidence="5 6">IFM 47045</strain>
    </source>
</reference>
<accession>A0A9P3BND9</accession>
<evidence type="ECO:0000256" key="4">
    <source>
        <dbReference type="SAM" id="MobiDB-lite"/>
    </source>
</evidence>
<dbReference type="OrthoDB" id="2550922at2759"/>
<keyword evidence="1" id="KW-0996">Nickel insertion</keyword>
<evidence type="ECO:0000313" key="5">
    <source>
        <dbReference type="EMBL" id="GIJ99719.1"/>
    </source>
</evidence>
<sequence length="309" mass="33053">MCQATSASAIDQPSEDKTPDTDSRLNGLELPSHIKFSRGIYADTDQVPLPQTDTIDPSNLVPGHALLLLSDSALPLGSFAYSSGLESYLAHAKLRASSTNSLAAFLSFLSLSIASTASTSLPYLLAAYRHPEALETIDNDMDAATTCIVAQRASVSQGRALLSIWARAFRQAYAPDGGSSAAETAKQALENLFEALKGSDGNTDELGAKGHFAPLWGAVSLAMGLAVEQATYVFMVNHAKAVLSAAVRASVMGPYRAQSILASQSLQDMILERIEREWGTSMEQAGQVVPMLDLWLGRHELLYSRIFNS</sequence>
<feature type="compositionally biased region" description="Basic and acidic residues" evidence="4">
    <location>
        <begin position="14"/>
        <end position="23"/>
    </location>
</feature>
<evidence type="ECO:0008006" key="7">
    <source>
        <dbReference type="Google" id="ProtNLM"/>
    </source>
</evidence>
<comment type="similarity">
    <text evidence="3">Belongs to the UreF family.</text>
</comment>
<proteinExistence type="inferred from homology"/>
<dbReference type="RefSeq" id="XP_043122906.1">
    <property type="nucleotide sequence ID" value="XM_043266971.1"/>
</dbReference>
<dbReference type="GeneID" id="66931703"/>
<feature type="compositionally biased region" description="Polar residues" evidence="4">
    <location>
        <begin position="1"/>
        <end position="11"/>
    </location>
</feature>
<dbReference type="Proteomes" id="UP000710440">
    <property type="component" value="Unassembled WGS sequence"/>
</dbReference>
<keyword evidence="2" id="KW-0143">Chaperone</keyword>
<evidence type="ECO:0000313" key="6">
    <source>
        <dbReference type="Proteomes" id="UP000710440"/>
    </source>
</evidence>
<evidence type="ECO:0000256" key="1">
    <source>
        <dbReference type="ARBA" id="ARBA00022988"/>
    </source>
</evidence>
<feature type="region of interest" description="Disordered" evidence="4">
    <location>
        <begin position="1"/>
        <end position="25"/>
    </location>
</feature>
<dbReference type="EMBL" id="BOPL01000002">
    <property type="protein sequence ID" value="GIJ99719.1"/>
    <property type="molecule type" value="Genomic_DNA"/>
</dbReference>
<keyword evidence="6" id="KW-1185">Reference proteome</keyword>
<dbReference type="InterPro" id="IPR038277">
    <property type="entry name" value="UreF_sf"/>
</dbReference>
<evidence type="ECO:0000256" key="3">
    <source>
        <dbReference type="ARBA" id="ARBA00046339"/>
    </source>
</evidence>
<dbReference type="Pfam" id="PF01730">
    <property type="entry name" value="UreF"/>
    <property type="match status" value="1"/>
</dbReference>